<accession>A0A4Y1WRU3</accession>
<dbReference type="InterPro" id="IPR038056">
    <property type="entry name" value="YjbR-like_sf"/>
</dbReference>
<protein>
    <recommendedName>
        <fullName evidence="3">DNA-binding protein</fullName>
    </recommendedName>
</protein>
<gene>
    <name evidence="1" type="ORF">A5CBH24_11060</name>
</gene>
<dbReference type="OrthoDB" id="9789813at2"/>
<dbReference type="SUPFAM" id="SSF142906">
    <property type="entry name" value="YjbR-like"/>
    <property type="match status" value="1"/>
</dbReference>
<evidence type="ECO:0000313" key="2">
    <source>
        <dbReference type="Proteomes" id="UP000318946"/>
    </source>
</evidence>
<name>A0A4Y1WRU3_9BACT</name>
<dbReference type="RefSeq" id="WP_141413578.1">
    <property type="nucleotide sequence ID" value="NZ_AP019735.1"/>
</dbReference>
<dbReference type="KEGG" id="acou:A5CBH24_11060"/>
<organism evidence="1 2">
    <name type="scientific">Alistipes communis</name>
    <dbReference type="NCBI Taxonomy" id="2585118"/>
    <lineage>
        <taxon>Bacteria</taxon>
        <taxon>Pseudomonadati</taxon>
        <taxon>Bacteroidota</taxon>
        <taxon>Bacteroidia</taxon>
        <taxon>Bacteroidales</taxon>
        <taxon>Rikenellaceae</taxon>
        <taxon>Alistipes</taxon>
    </lineage>
</organism>
<dbReference type="Proteomes" id="UP000318946">
    <property type="component" value="Chromosome"/>
</dbReference>
<keyword evidence="2" id="KW-1185">Reference proteome</keyword>
<dbReference type="AlphaFoldDB" id="A0A4Y1WRU3"/>
<dbReference type="InterPro" id="IPR058532">
    <property type="entry name" value="YjbR/MT2646/Rv2570-like"/>
</dbReference>
<proteinExistence type="predicted"/>
<dbReference type="InterPro" id="IPR007351">
    <property type="entry name" value="YjbR"/>
</dbReference>
<dbReference type="EMBL" id="AP019735">
    <property type="protein sequence ID" value="BBL03793.1"/>
    <property type="molecule type" value="Genomic_DNA"/>
</dbReference>
<dbReference type="PANTHER" id="PTHR35145:SF1">
    <property type="entry name" value="CYTOPLASMIC PROTEIN"/>
    <property type="match status" value="1"/>
</dbReference>
<evidence type="ECO:0008006" key="3">
    <source>
        <dbReference type="Google" id="ProtNLM"/>
    </source>
</evidence>
<dbReference type="Gene3D" id="3.90.1150.30">
    <property type="match status" value="1"/>
</dbReference>
<sequence length="121" mass="14203">MNIEEFREYCLSLPGVTEKMPFTALNDAYSRDVLCFYVGSKWFCYVNIVLFDRCCVKSTPEEAAELRARYEGVRPAWHMNKRMWSDVYFGSDVSDAFVCRLVENSYRLVRDSLPAKERETL</sequence>
<reference evidence="2" key="1">
    <citation type="submission" date="2019-06" db="EMBL/GenBank/DDBJ databases">
        <title>Alistipes onderdonkii subsp. vulgaris subsp. nov., Alistipes dispar sp. nov. and Alistipes communis sp. nov., isolated from human faeces, and creation of Alistipes onderdonkii subsp. onderdonkii subsp. nov.</title>
        <authorList>
            <person name="Sakamoto M."/>
            <person name="Ikeyama N."/>
            <person name="Ogata Y."/>
            <person name="Suda W."/>
            <person name="Iino T."/>
            <person name="Hattori M."/>
            <person name="Ohkuma M."/>
        </authorList>
    </citation>
    <scope>NUCLEOTIDE SEQUENCE [LARGE SCALE GENOMIC DNA]</scope>
    <source>
        <strain evidence="2">5CBH24</strain>
    </source>
</reference>
<dbReference type="GeneID" id="78341824"/>
<evidence type="ECO:0000313" key="1">
    <source>
        <dbReference type="EMBL" id="BBL03793.1"/>
    </source>
</evidence>
<dbReference type="Pfam" id="PF04237">
    <property type="entry name" value="YjbR"/>
    <property type="match status" value="1"/>
</dbReference>
<dbReference type="PANTHER" id="PTHR35145">
    <property type="entry name" value="CYTOPLASMIC PROTEIN-RELATED"/>
    <property type="match status" value="1"/>
</dbReference>